<dbReference type="RefSeq" id="WP_251810399.1">
    <property type="nucleotide sequence ID" value="NZ_CP101527.1"/>
</dbReference>
<evidence type="ECO:0000259" key="6">
    <source>
        <dbReference type="Pfam" id="PF00535"/>
    </source>
</evidence>
<dbReference type="KEGG" id="asem:NNL22_04105"/>
<keyword evidence="3" id="KW-0328">Glycosyltransferase</keyword>
<evidence type="ECO:0000256" key="2">
    <source>
        <dbReference type="ARBA" id="ARBA00022475"/>
    </source>
</evidence>
<organism evidence="7 8">
    <name type="scientific">Alkalimarinus sediminis</name>
    <dbReference type="NCBI Taxonomy" id="1632866"/>
    <lineage>
        <taxon>Bacteria</taxon>
        <taxon>Pseudomonadati</taxon>
        <taxon>Pseudomonadota</taxon>
        <taxon>Gammaproteobacteria</taxon>
        <taxon>Alteromonadales</taxon>
        <taxon>Alteromonadaceae</taxon>
        <taxon>Alkalimarinus</taxon>
    </lineage>
</organism>
<reference evidence="7" key="1">
    <citation type="submission" date="2022-07" db="EMBL/GenBank/DDBJ databases">
        <title>Alkalimarinus sp. nov., isolated from gut of a Alitta virens.</title>
        <authorList>
            <person name="Yang A.I."/>
            <person name="Shin N.-R."/>
        </authorList>
    </citation>
    <scope>NUCLEOTIDE SEQUENCE</scope>
    <source>
        <strain evidence="7">FA028</strain>
    </source>
</reference>
<proteinExistence type="predicted"/>
<gene>
    <name evidence="7" type="ORF">NNL22_04105</name>
</gene>
<dbReference type="InterPro" id="IPR001173">
    <property type="entry name" value="Glyco_trans_2-like"/>
</dbReference>
<dbReference type="AlphaFoldDB" id="A0A9E8HJD8"/>
<dbReference type="Proteomes" id="UP001164472">
    <property type="component" value="Chromosome"/>
</dbReference>
<dbReference type="EMBL" id="CP101527">
    <property type="protein sequence ID" value="UZW75778.1"/>
    <property type="molecule type" value="Genomic_DNA"/>
</dbReference>
<dbReference type="InterPro" id="IPR026461">
    <property type="entry name" value="Trfase_2_rSAM/seldom_assoc"/>
</dbReference>
<dbReference type="SUPFAM" id="SSF53448">
    <property type="entry name" value="Nucleotide-diphospho-sugar transferases"/>
    <property type="match status" value="1"/>
</dbReference>
<sequence>MPMPISIIIPTLNEEKTIKKSLKALQLLRLYGAEVIVSDGGSSDNTKAECDNLVDCWVDSPKGRAVQMNAGAQVARYSAMLFLHADTVLPNNSVSVLKVFIESTSIWGRFDVRLSGDKRMFRVIEFMMNWRSRLTGIATGDQAIFVRKTYFERVGRFPDQPLMEDVAITRKLKKISRPYCIKSPVTTNSRRWEKHGVWKTIVLMWSLRFKYMLGADVEKLHRQYYP</sequence>
<keyword evidence="2" id="KW-1003">Cell membrane</keyword>
<evidence type="ECO:0000256" key="3">
    <source>
        <dbReference type="ARBA" id="ARBA00022676"/>
    </source>
</evidence>
<evidence type="ECO:0000313" key="7">
    <source>
        <dbReference type="EMBL" id="UZW75778.1"/>
    </source>
</evidence>
<keyword evidence="5" id="KW-0472">Membrane</keyword>
<dbReference type="CDD" id="cd02522">
    <property type="entry name" value="GT_2_like_a"/>
    <property type="match status" value="1"/>
</dbReference>
<feature type="domain" description="Glycosyltransferase 2-like" evidence="6">
    <location>
        <begin position="6"/>
        <end position="132"/>
    </location>
</feature>
<dbReference type="InterPro" id="IPR029044">
    <property type="entry name" value="Nucleotide-diphossugar_trans"/>
</dbReference>
<keyword evidence="4" id="KW-0808">Transferase</keyword>
<dbReference type="PANTHER" id="PTHR43646:SF2">
    <property type="entry name" value="GLYCOSYLTRANSFERASE 2-LIKE DOMAIN-CONTAINING PROTEIN"/>
    <property type="match status" value="1"/>
</dbReference>
<dbReference type="Gene3D" id="3.90.550.10">
    <property type="entry name" value="Spore Coat Polysaccharide Biosynthesis Protein SpsA, Chain A"/>
    <property type="match status" value="1"/>
</dbReference>
<protein>
    <submittedName>
        <fullName evidence="7">TIGR04283 family arsenosugar biosynthesis glycosyltransferase</fullName>
    </submittedName>
</protein>
<dbReference type="GO" id="GO:0005886">
    <property type="term" value="C:plasma membrane"/>
    <property type="evidence" value="ECO:0007669"/>
    <property type="project" value="UniProtKB-SubCell"/>
</dbReference>
<evidence type="ECO:0000256" key="4">
    <source>
        <dbReference type="ARBA" id="ARBA00022679"/>
    </source>
</evidence>
<keyword evidence="8" id="KW-1185">Reference proteome</keyword>
<accession>A0A9E8HJD8</accession>
<dbReference type="Pfam" id="PF00535">
    <property type="entry name" value="Glycos_transf_2"/>
    <property type="match status" value="1"/>
</dbReference>
<name>A0A9E8HJD8_9ALTE</name>
<evidence type="ECO:0000313" key="8">
    <source>
        <dbReference type="Proteomes" id="UP001164472"/>
    </source>
</evidence>
<dbReference type="GO" id="GO:0016757">
    <property type="term" value="F:glycosyltransferase activity"/>
    <property type="evidence" value="ECO:0007669"/>
    <property type="project" value="UniProtKB-KW"/>
</dbReference>
<evidence type="ECO:0000256" key="5">
    <source>
        <dbReference type="ARBA" id="ARBA00023136"/>
    </source>
</evidence>
<evidence type="ECO:0000256" key="1">
    <source>
        <dbReference type="ARBA" id="ARBA00004236"/>
    </source>
</evidence>
<dbReference type="NCBIfam" id="TIGR04283">
    <property type="entry name" value="glyco_like_mftF"/>
    <property type="match status" value="1"/>
</dbReference>
<comment type="subcellular location">
    <subcellularLocation>
        <location evidence="1">Cell membrane</location>
    </subcellularLocation>
</comment>
<dbReference type="PANTHER" id="PTHR43646">
    <property type="entry name" value="GLYCOSYLTRANSFERASE"/>
    <property type="match status" value="1"/>
</dbReference>